<dbReference type="Proteomes" id="UP000324222">
    <property type="component" value="Unassembled WGS sequence"/>
</dbReference>
<protein>
    <submittedName>
        <fullName evidence="1">Uncharacterized protein</fullName>
    </submittedName>
</protein>
<proteinExistence type="predicted"/>
<accession>A0A5B7HYP2</accession>
<gene>
    <name evidence="1" type="ORF">E2C01_068146</name>
</gene>
<evidence type="ECO:0000313" key="2">
    <source>
        <dbReference type="Proteomes" id="UP000324222"/>
    </source>
</evidence>
<dbReference type="EMBL" id="VSRR010037565">
    <property type="protein sequence ID" value="MPC73808.1"/>
    <property type="molecule type" value="Genomic_DNA"/>
</dbReference>
<comment type="caution">
    <text evidence="1">The sequence shown here is derived from an EMBL/GenBank/DDBJ whole genome shotgun (WGS) entry which is preliminary data.</text>
</comment>
<reference evidence="1 2" key="1">
    <citation type="submission" date="2019-05" db="EMBL/GenBank/DDBJ databases">
        <title>Another draft genome of Portunus trituberculatus and its Hox gene families provides insights of decapod evolution.</title>
        <authorList>
            <person name="Jeong J.-H."/>
            <person name="Song I."/>
            <person name="Kim S."/>
            <person name="Choi T."/>
            <person name="Kim D."/>
            <person name="Ryu S."/>
            <person name="Kim W."/>
        </authorList>
    </citation>
    <scope>NUCLEOTIDE SEQUENCE [LARGE SCALE GENOMIC DNA]</scope>
    <source>
        <tissue evidence="1">Muscle</tissue>
    </source>
</reference>
<dbReference type="AlphaFoldDB" id="A0A5B7HYP2"/>
<evidence type="ECO:0000313" key="1">
    <source>
        <dbReference type="EMBL" id="MPC73808.1"/>
    </source>
</evidence>
<keyword evidence="2" id="KW-1185">Reference proteome</keyword>
<sequence>MVWVSSVVPQTHLLARSYFPGGQQSSWERRLLTQHVPGLINAPPLRRYALPAVHPSLLGGTCVSTRRKMTP</sequence>
<name>A0A5B7HYP2_PORTR</name>
<organism evidence="1 2">
    <name type="scientific">Portunus trituberculatus</name>
    <name type="common">Swimming crab</name>
    <name type="synonym">Neptunus trituberculatus</name>
    <dbReference type="NCBI Taxonomy" id="210409"/>
    <lineage>
        <taxon>Eukaryota</taxon>
        <taxon>Metazoa</taxon>
        <taxon>Ecdysozoa</taxon>
        <taxon>Arthropoda</taxon>
        <taxon>Crustacea</taxon>
        <taxon>Multicrustacea</taxon>
        <taxon>Malacostraca</taxon>
        <taxon>Eumalacostraca</taxon>
        <taxon>Eucarida</taxon>
        <taxon>Decapoda</taxon>
        <taxon>Pleocyemata</taxon>
        <taxon>Brachyura</taxon>
        <taxon>Eubrachyura</taxon>
        <taxon>Portunoidea</taxon>
        <taxon>Portunidae</taxon>
        <taxon>Portuninae</taxon>
        <taxon>Portunus</taxon>
    </lineage>
</organism>